<dbReference type="InterPro" id="IPR003599">
    <property type="entry name" value="Ig_sub"/>
</dbReference>
<keyword evidence="5" id="KW-0732">Signal</keyword>
<reference evidence="7" key="2">
    <citation type="submission" date="2025-08" db="UniProtKB">
        <authorList>
            <consortium name="Ensembl"/>
        </authorList>
    </citation>
    <scope>IDENTIFICATION</scope>
</reference>
<feature type="domain" description="Immunoglobulin" evidence="6">
    <location>
        <begin position="19"/>
        <end position="115"/>
    </location>
</feature>
<dbReference type="AlphaFoldDB" id="A0A8C9S2R4"/>
<protein>
    <recommendedName>
        <fullName evidence="6">Immunoglobulin domain-containing protein</fullName>
    </recommendedName>
</protein>
<dbReference type="InterPro" id="IPR013783">
    <property type="entry name" value="Ig-like_fold"/>
</dbReference>
<dbReference type="GeneTree" id="ENSGT01030000236414"/>
<reference evidence="7" key="3">
    <citation type="submission" date="2025-09" db="UniProtKB">
        <authorList>
            <consortium name="Ensembl"/>
        </authorList>
    </citation>
    <scope>IDENTIFICATION</scope>
</reference>
<comment type="subcellular location">
    <subcellularLocation>
        <location evidence="1">Membrane</location>
    </subcellularLocation>
</comment>
<dbReference type="Pfam" id="PF07686">
    <property type="entry name" value="V-set"/>
    <property type="match status" value="1"/>
</dbReference>
<organism evidence="7 8">
    <name type="scientific">Scleropages formosus</name>
    <name type="common">Asian bonytongue</name>
    <name type="synonym">Osteoglossum formosum</name>
    <dbReference type="NCBI Taxonomy" id="113540"/>
    <lineage>
        <taxon>Eukaryota</taxon>
        <taxon>Metazoa</taxon>
        <taxon>Chordata</taxon>
        <taxon>Craniata</taxon>
        <taxon>Vertebrata</taxon>
        <taxon>Euteleostomi</taxon>
        <taxon>Actinopterygii</taxon>
        <taxon>Neopterygii</taxon>
        <taxon>Teleostei</taxon>
        <taxon>Osteoglossocephala</taxon>
        <taxon>Osteoglossomorpha</taxon>
        <taxon>Osteoglossiformes</taxon>
        <taxon>Osteoglossidae</taxon>
        <taxon>Scleropages</taxon>
    </lineage>
</organism>
<evidence type="ECO:0000256" key="2">
    <source>
        <dbReference type="ARBA" id="ARBA00022692"/>
    </source>
</evidence>
<dbReference type="Ensembl" id="ENSSFOT00015031647.2">
    <property type="protein sequence ID" value="ENSSFOP00015031295.2"/>
    <property type="gene ID" value="ENSSFOG00015020062.2"/>
</dbReference>
<feature type="signal peptide" evidence="5">
    <location>
        <begin position="1"/>
        <end position="18"/>
    </location>
</feature>
<dbReference type="SMART" id="SM00409">
    <property type="entry name" value="IG"/>
    <property type="match status" value="1"/>
</dbReference>
<accession>A0A8C9S2R4</accession>
<evidence type="ECO:0000256" key="4">
    <source>
        <dbReference type="SAM" id="MobiDB-lite"/>
    </source>
</evidence>
<dbReference type="GO" id="GO:0005886">
    <property type="term" value="C:plasma membrane"/>
    <property type="evidence" value="ECO:0007669"/>
    <property type="project" value="TreeGrafter"/>
</dbReference>
<dbReference type="InterPro" id="IPR050671">
    <property type="entry name" value="CD300_family_receptors"/>
</dbReference>
<feature type="region of interest" description="Disordered" evidence="4">
    <location>
        <begin position="131"/>
        <end position="162"/>
    </location>
</feature>
<reference evidence="7 8" key="1">
    <citation type="submission" date="2019-04" db="EMBL/GenBank/DDBJ databases">
        <authorList>
            <consortium name="Wellcome Sanger Institute Data Sharing"/>
        </authorList>
    </citation>
    <scope>NUCLEOTIDE SEQUENCE [LARGE SCALE GENOMIC DNA]</scope>
</reference>
<dbReference type="OrthoDB" id="9805957at2759"/>
<dbReference type="PANTHER" id="PTHR11860:SF87">
    <property type="entry name" value="CMRF35-LIKE MOLECULE 8"/>
    <property type="match status" value="1"/>
</dbReference>
<evidence type="ECO:0000313" key="8">
    <source>
        <dbReference type="Proteomes" id="UP000694397"/>
    </source>
</evidence>
<evidence type="ECO:0000259" key="6">
    <source>
        <dbReference type="SMART" id="SM00409"/>
    </source>
</evidence>
<proteinExistence type="predicted"/>
<dbReference type="Proteomes" id="UP000694397">
    <property type="component" value="Chromosome 1"/>
</dbReference>
<dbReference type="GO" id="GO:0004888">
    <property type="term" value="F:transmembrane signaling receptor activity"/>
    <property type="evidence" value="ECO:0007669"/>
    <property type="project" value="TreeGrafter"/>
</dbReference>
<feature type="chain" id="PRO_5034101473" description="Immunoglobulin domain-containing protein" evidence="5">
    <location>
        <begin position="19"/>
        <end position="177"/>
    </location>
</feature>
<evidence type="ECO:0000313" key="7">
    <source>
        <dbReference type="Ensembl" id="ENSSFOP00015031295.2"/>
    </source>
</evidence>
<evidence type="ECO:0000256" key="3">
    <source>
        <dbReference type="ARBA" id="ARBA00023136"/>
    </source>
</evidence>
<dbReference type="PANTHER" id="PTHR11860">
    <property type="entry name" value="POLYMERIC-IMMUNOGLOBULIN RECEPTOR"/>
    <property type="match status" value="1"/>
</dbReference>
<evidence type="ECO:0000256" key="5">
    <source>
        <dbReference type="SAM" id="SignalP"/>
    </source>
</evidence>
<dbReference type="InterPro" id="IPR013106">
    <property type="entry name" value="Ig_V-set"/>
</dbReference>
<dbReference type="InterPro" id="IPR036179">
    <property type="entry name" value="Ig-like_dom_sf"/>
</dbReference>
<name>A0A8C9S2R4_SCLFO</name>
<dbReference type="Gene3D" id="2.60.40.10">
    <property type="entry name" value="Immunoglobulins"/>
    <property type="match status" value="1"/>
</dbReference>
<evidence type="ECO:0000256" key="1">
    <source>
        <dbReference type="ARBA" id="ARBA00004370"/>
    </source>
</evidence>
<feature type="compositionally biased region" description="Low complexity" evidence="4">
    <location>
        <begin position="137"/>
        <end position="155"/>
    </location>
</feature>
<sequence length="177" mass="19188">QYHLLYISILCISLCCSGKMEVTGHVGQDVTVQCSHTLARSNGKYFCKGHCSRDADVLIKSESQSNKKIGRFSLYDNGTGTFWVTITGLKKTDTGTYWCAVDRAIRDTFTEVSVLLTLLLTVVNLTVSSTAPHPGSTPTVTPTAPQSTAAPPETTRSSQVGGQTTGTWFLYCVQQQV</sequence>
<keyword evidence="2" id="KW-0812">Transmembrane</keyword>
<keyword evidence="3" id="KW-0472">Membrane</keyword>
<dbReference type="SUPFAM" id="SSF48726">
    <property type="entry name" value="Immunoglobulin"/>
    <property type="match status" value="1"/>
</dbReference>
<keyword evidence="8" id="KW-1185">Reference proteome</keyword>